<accession>A0ABZ1E274</accession>
<dbReference type="Proteomes" id="UP001623290">
    <property type="component" value="Plasmid unnamed1"/>
</dbReference>
<dbReference type="InterPro" id="IPR036388">
    <property type="entry name" value="WH-like_DNA-bd_sf"/>
</dbReference>
<dbReference type="SUPFAM" id="SSF53850">
    <property type="entry name" value="Periplasmic binding protein-like II"/>
    <property type="match status" value="1"/>
</dbReference>
<evidence type="ECO:0000313" key="6">
    <source>
        <dbReference type="EMBL" id="WRY35166.1"/>
    </source>
</evidence>
<dbReference type="PANTHER" id="PTHR30346">
    <property type="entry name" value="TRANSCRIPTIONAL DUAL REGULATOR HCAR-RELATED"/>
    <property type="match status" value="1"/>
</dbReference>
<dbReference type="SUPFAM" id="SSF46785">
    <property type="entry name" value="Winged helix' DNA-binding domain"/>
    <property type="match status" value="1"/>
</dbReference>
<name>A0ABZ1E274_9RHOB</name>
<keyword evidence="6" id="KW-0614">Plasmid</keyword>
<feature type="domain" description="HTH lysR-type" evidence="5">
    <location>
        <begin position="3"/>
        <end position="60"/>
    </location>
</feature>
<dbReference type="Gene3D" id="1.10.10.10">
    <property type="entry name" value="Winged helix-like DNA-binding domain superfamily/Winged helix DNA-binding domain"/>
    <property type="match status" value="1"/>
</dbReference>
<keyword evidence="2" id="KW-0805">Transcription regulation</keyword>
<keyword evidence="7" id="KW-1185">Reference proteome</keyword>
<dbReference type="InterPro" id="IPR005119">
    <property type="entry name" value="LysR_subst-bd"/>
</dbReference>
<dbReference type="InterPro" id="IPR036390">
    <property type="entry name" value="WH_DNA-bd_sf"/>
</dbReference>
<dbReference type="Pfam" id="PF00126">
    <property type="entry name" value="HTH_1"/>
    <property type="match status" value="1"/>
</dbReference>
<organism evidence="6 7">
    <name type="scientific">Thioclava litoralis</name>
    <dbReference type="NCBI Taxonomy" id="3076557"/>
    <lineage>
        <taxon>Bacteria</taxon>
        <taxon>Pseudomonadati</taxon>
        <taxon>Pseudomonadota</taxon>
        <taxon>Alphaproteobacteria</taxon>
        <taxon>Rhodobacterales</taxon>
        <taxon>Paracoccaceae</taxon>
        <taxon>Thioclava</taxon>
    </lineage>
</organism>
<dbReference type="Gene3D" id="3.40.190.290">
    <property type="match status" value="1"/>
</dbReference>
<reference evidence="6 7" key="1">
    <citation type="submission" date="2023-09" db="EMBL/GenBank/DDBJ databases">
        <title>Thioclava shenzhenensis sp. nov., a multidrug resistant bacteria-antagonizing species isolated from coastal seawater.</title>
        <authorList>
            <person name="Long M."/>
        </authorList>
    </citation>
    <scope>NUCLEOTIDE SEQUENCE [LARGE SCALE GENOMIC DNA]</scope>
    <source>
        <strain evidence="6 7">FTW29</strain>
        <plasmid evidence="6 7">unnamed1</plasmid>
    </source>
</reference>
<proteinExistence type="inferred from homology"/>
<dbReference type="Pfam" id="PF03466">
    <property type="entry name" value="LysR_substrate"/>
    <property type="match status" value="1"/>
</dbReference>
<gene>
    <name evidence="6" type="ORF">RPE78_15110</name>
</gene>
<evidence type="ECO:0000256" key="1">
    <source>
        <dbReference type="ARBA" id="ARBA00009437"/>
    </source>
</evidence>
<comment type="similarity">
    <text evidence="1">Belongs to the LysR transcriptional regulatory family.</text>
</comment>
<protein>
    <submittedName>
        <fullName evidence="6">LysR family transcriptional regulator</fullName>
    </submittedName>
</protein>
<dbReference type="PRINTS" id="PR00039">
    <property type="entry name" value="HTHLYSR"/>
</dbReference>
<evidence type="ECO:0000313" key="7">
    <source>
        <dbReference type="Proteomes" id="UP001623290"/>
    </source>
</evidence>
<dbReference type="InterPro" id="IPR000847">
    <property type="entry name" value="LysR_HTH_N"/>
</dbReference>
<dbReference type="RefSeq" id="WP_330646912.1">
    <property type="nucleotide sequence ID" value="NZ_CP135444.1"/>
</dbReference>
<evidence type="ECO:0000256" key="2">
    <source>
        <dbReference type="ARBA" id="ARBA00023015"/>
    </source>
</evidence>
<keyword evidence="3" id="KW-0238">DNA-binding</keyword>
<evidence type="ECO:0000259" key="5">
    <source>
        <dbReference type="PROSITE" id="PS50931"/>
    </source>
</evidence>
<sequence length="313" mass="34131">MRIDSEHLEILAMIVEQGGLTEGAEALGKSQPSVSRSMAILEKRLGLSLFEHGRRPLRPTDFGQELAKIGRRIHNLSLEASALVERVQSGRAGYLRMGGTPLFMDGVITPLLADLQEQVSGLQFEQVYGYYDSLASKLRNKTIDLAVLPLPQGQVPIDMVFTPILSGRNVIACRAGHPLTRRRSVELGDIATYSWVAPPQDSPLFRDLKQAIEATGASEHAKFTFSGGTLASITSFLARTDCLTMLPSSVVHMVREMLGITVLPVKVAHPDRQLGLLRLKNAEAPAALQVVSDHIRSHCAALQSRLDAEIEAL</sequence>
<evidence type="ECO:0000256" key="4">
    <source>
        <dbReference type="ARBA" id="ARBA00023163"/>
    </source>
</evidence>
<geneLocation type="plasmid" evidence="6 7">
    <name>unnamed1</name>
</geneLocation>
<dbReference type="PROSITE" id="PS50931">
    <property type="entry name" value="HTH_LYSR"/>
    <property type="match status" value="1"/>
</dbReference>
<dbReference type="EMBL" id="CP135444">
    <property type="protein sequence ID" value="WRY35166.1"/>
    <property type="molecule type" value="Genomic_DNA"/>
</dbReference>
<evidence type="ECO:0000256" key="3">
    <source>
        <dbReference type="ARBA" id="ARBA00023125"/>
    </source>
</evidence>
<keyword evidence="4" id="KW-0804">Transcription</keyword>
<dbReference type="PANTHER" id="PTHR30346:SF9">
    <property type="entry name" value="LYSR FAMILY TRANSCRIPTIONAL REGULATOR"/>
    <property type="match status" value="1"/>
</dbReference>